<dbReference type="EMBL" id="LLXZ01000152">
    <property type="protein sequence ID" value="KRR02790.1"/>
    <property type="molecule type" value="Genomic_DNA"/>
</dbReference>
<evidence type="ECO:0000313" key="2">
    <source>
        <dbReference type="Proteomes" id="UP000050863"/>
    </source>
</evidence>
<reference evidence="1 2" key="1">
    <citation type="submission" date="2014-03" db="EMBL/GenBank/DDBJ databases">
        <title>Bradyrhizobium valentinum sp. nov., isolated from effective nodules of Lupinus mariae-josephae, a lupine endemic of basic-lime soils in Eastern Spain.</title>
        <authorList>
            <person name="Duran D."/>
            <person name="Rey L."/>
            <person name="Navarro A."/>
            <person name="Busquets A."/>
            <person name="Imperial J."/>
            <person name="Ruiz-Argueso T."/>
        </authorList>
    </citation>
    <scope>NUCLEOTIDE SEQUENCE [LARGE SCALE GENOMIC DNA]</scope>
    <source>
        <strain evidence="1 2">PAC68</strain>
    </source>
</reference>
<gene>
    <name evidence="1" type="ORF">CQ12_06855</name>
</gene>
<evidence type="ECO:0000313" key="1">
    <source>
        <dbReference type="EMBL" id="KRR02790.1"/>
    </source>
</evidence>
<dbReference type="Proteomes" id="UP000050863">
    <property type="component" value="Unassembled WGS sequence"/>
</dbReference>
<comment type="caution">
    <text evidence="1">The sequence shown here is derived from an EMBL/GenBank/DDBJ whole genome shotgun (WGS) entry which is preliminary data.</text>
</comment>
<protein>
    <submittedName>
        <fullName evidence="1">Uncharacterized protein</fullName>
    </submittedName>
</protein>
<accession>A0A0R3LD04</accession>
<sequence>MQPDTDSESAGAEMHRSIMTAFCDVLRASQLPPMTVMKLAASALGAVYKEVADQHGTDGVCPCGWQPNRRTDIAVLQAALAASMEAVPSADLRVMQAVGRA</sequence>
<organism evidence="1 2">
    <name type="scientific">Bradyrhizobium jicamae</name>
    <dbReference type="NCBI Taxonomy" id="280332"/>
    <lineage>
        <taxon>Bacteria</taxon>
        <taxon>Pseudomonadati</taxon>
        <taxon>Pseudomonadota</taxon>
        <taxon>Alphaproteobacteria</taxon>
        <taxon>Hyphomicrobiales</taxon>
        <taxon>Nitrobacteraceae</taxon>
        <taxon>Bradyrhizobium</taxon>
    </lineage>
</organism>
<keyword evidence="2" id="KW-1185">Reference proteome</keyword>
<name>A0A0R3LD04_9BRAD</name>
<proteinExistence type="predicted"/>
<dbReference type="AlphaFoldDB" id="A0A0R3LD04"/>